<dbReference type="FunFam" id="3.40.640.10:FF:000014">
    <property type="entry name" value="Adenosylmethionine-8-amino-7-oxononanoate aminotransferase, probable"/>
    <property type="match status" value="1"/>
</dbReference>
<gene>
    <name evidence="7" type="ORF">SCLO_1014080</name>
</gene>
<keyword evidence="4 7" id="KW-0808">Transferase</keyword>
<comment type="similarity">
    <text evidence="2 6">Belongs to the class-III pyridoxal-phosphate-dependent aminotransferase family.</text>
</comment>
<dbReference type="KEGG" id="sclo:SCLO_1014080"/>
<dbReference type="PROSITE" id="PS00600">
    <property type="entry name" value="AA_TRANSFER_CLASS_3"/>
    <property type="match status" value="1"/>
</dbReference>
<dbReference type="Pfam" id="PF00202">
    <property type="entry name" value="Aminotran_3"/>
    <property type="match status" value="1"/>
</dbReference>
<comment type="cofactor">
    <cofactor evidence="1">
        <name>pyridoxal 5'-phosphate</name>
        <dbReference type="ChEBI" id="CHEBI:597326"/>
    </cofactor>
</comment>
<keyword evidence="8" id="KW-1185">Reference proteome</keyword>
<evidence type="ECO:0000256" key="2">
    <source>
        <dbReference type="ARBA" id="ARBA00008954"/>
    </source>
</evidence>
<evidence type="ECO:0000256" key="4">
    <source>
        <dbReference type="ARBA" id="ARBA00022679"/>
    </source>
</evidence>
<dbReference type="PANTHER" id="PTHR43094">
    <property type="entry name" value="AMINOTRANSFERASE"/>
    <property type="match status" value="1"/>
</dbReference>
<proteinExistence type="inferred from homology"/>
<dbReference type="Gene3D" id="3.90.1150.10">
    <property type="entry name" value="Aspartate Aminotransferase, domain 1"/>
    <property type="match status" value="1"/>
</dbReference>
<dbReference type="CDD" id="cd00610">
    <property type="entry name" value="OAT_like"/>
    <property type="match status" value="1"/>
</dbReference>
<dbReference type="NCBIfam" id="NF005682">
    <property type="entry name" value="PRK07480.1"/>
    <property type="match status" value="1"/>
</dbReference>
<dbReference type="InterPro" id="IPR015424">
    <property type="entry name" value="PyrdxlP-dep_Trfase"/>
</dbReference>
<dbReference type="InterPro" id="IPR049704">
    <property type="entry name" value="Aminotrans_3_PPA_site"/>
</dbReference>
<evidence type="ECO:0000313" key="8">
    <source>
        <dbReference type="Proteomes" id="UP000218272"/>
    </source>
</evidence>
<dbReference type="InterPro" id="IPR005814">
    <property type="entry name" value="Aminotrans_3"/>
</dbReference>
<dbReference type="NCBIfam" id="NF004767">
    <property type="entry name" value="PRK06105.1"/>
    <property type="match status" value="1"/>
</dbReference>
<dbReference type="GO" id="GO:0030170">
    <property type="term" value="F:pyridoxal phosphate binding"/>
    <property type="evidence" value="ECO:0007669"/>
    <property type="project" value="InterPro"/>
</dbReference>
<organism evidence="7 8">
    <name type="scientific">Sphingobium cloacae</name>
    <dbReference type="NCBI Taxonomy" id="120107"/>
    <lineage>
        <taxon>Bacteria</taxon>
        <taxon>Pseudomonadati</taxon>
        <taxon>Pseudomonadota</taxon>
        <taxon>Alphaproteobacteria</taxon>
        <taxon>Sphingomonadales</taxon>
        <taxon>Sphingomonadaceae</taxon>
        <taxon>Sphingobium</taxon>
    </lineage>
</organism>
<dbReference type="EMBL" id="AP017655">
    <property type="protein sequence ID" value="BAV64448.1"/>
    <property type="molecule type" value="Genomic_DNA"/>
</dbReference>
<dbReference type="RefSeq" id="WP_066516238.1">
    <property type="nucleotide sequence ID" value="NZ_AP017655.1"/>
</dbReference>
<keyword evidence="5 6" id="KW-0663">Pyridoxal phosphate</keyword>
<name>A0A1E1F1Q2_9SPHN</name>
<reference evidence="7 8" key="1">
    <citation type="submission" date="2016-10" db="EMBL/GenBank/DDBJ databases">
        <title>Complete Genome Sequence of the Nonylphenol-Degrading Bacterium Sphingobium cloacae JCM 10874T.</title>
        <authorList>
            <person name="Ootsuka M."/>
            <person name="Nishizawa T."/>
            <person name="Ohta H."/>
        </authorList>
    </citation>
    <scope>NUCLEOTIDE SEQUENCE [LARGE SCALE GENOMIC DNA]</scope>
    <source>
        <strain evidence="7 8">JCM 10874</strain>
    </source>
</reference>
<dbReference type="SUPFAM" id="SSF53383">
    <property type="entry name" value="PLP-dependent transferases"/>
    <property type="match status" value="1"/>
</dbReference>
<evidence type="ECO:0000313" key="7">
    <source>
        <dbReference type="EMBL" id="BAV64448.1"/>
    </source>
</evidence>
<sequence>MTLDIQRAGQIDQASLFHPFTWVEDLKREGPNVITEGKGVRVKDIHGNEYLDGMAGLWCVNLGYGCQEVVDAIAAQSERLSFFHAFNGMSTDVVIECADELLKRAPVPMSRVFFGASGSDANETQIKLIWYYNNLLGRPKKKKIIARWNAYHGSGVLTSSLTGLPGMHNLFDLPIGPILHVTAPHHYRKAAEGQSEREFSRALAAELEELIAREGADTIAAFFAEPVMGAGGLIAPPEGYFEEIVPILRRHDILLVLDEVVSGFGRLGTYWGSQTINVEPDLITAAKGVTSGYFPMSACFISPKLWEVFEAEAPRAGVFAHGYTYSAHPVGAAAALAALKAIDDKKVVENVAEVGPYLHQAMRNAFADDPIVGEIRGIGLMIGIELVKNKATKEPFPASDRVGRRVLQAAAQKGLITRALGDTLVFAPPLVINKSEIDELVQKFKAAVDAVRPELG</sequence>
<dbReference type="PANTHER" id="PTHR43094:SF1">
    <property type="entry name" value="AMINOTRANSFERASE CLASS-III"/>
    <property type="match status" value="1"/>
</dbReference>
<dbReference type="AlphaFoldDB" id="A0A1E1F1Q2"/>
<dbReference type="GO" id="GO:0008483">
    <property type="term" value="F:transaminase activity"/>
    <property type="evidence" value="ECO:0007669"/>
    <property type="project" value="UniProtKB-KW"/>
</dbReference>
<keyword evidence="3 7" id="KW-0032">Aminotransferase</keyword>
<evidence type="ECO:0000256" key="5">
    <source>
        <dbReference type="ARBA" id="ARBA00022898"/>
    </source>
</evidence>
<evidence type="ECO:0000256" key="3">
    <source>
        <dbReference type="ARBA" id="ARBA00022576"/>
    </source>
</evidence>
<evidence type="ECO:0000256" key="1">
    <source>
        <dbReference type="ARBA" id="ARBA00001933"/>
    </source>
</evidence>
<dbReference type="Proteomes" id="UP000218272">
    <property type="component" value="Chromosome SCLO_1"/>
</dbReference>
<dbReference type="Gene3D" id="3.40.640.10">
    <property type="entry name" value="Type I PLP-dependent aspartate aminotransferase-like (Major domain)"/>
    <property type="match status" value="1"/>
</dbReference>
<dbReference type="PIRSF" id="PIRSF000521">
    <property type="entry name" value="Transaminase_4ab_Lys_Orn"/>
    <property type="match status" value="1"/>
</dbReference>
<dbReference type="InterPro" id="IPR015421">
    <property type="entry name" value="PyrdxlP-dep_Trfase_major"/>
</dbReference>
<dbReference type="InterPro" id="IPR015422">
    <property type="entry name" value="PyrdxlP-dep_Trfase_small"/>
</dbReference>
<accession>A0A1E1F1Q2</accession>
<dbReference type="OrthoDB" id="9801834at2"/>
<protein>
    <submittedName>
        <fullName evidence="7">Aminotransferase class-III family protein</fullName>
    </submittedName>
</protein>
<evidence type="ECO:0000256" key="6">
    <source>
        <dbReference type="RuleBase" id="RU003560"/>
    </source>
</evidence>